<dbReference type="NCBIfam" id="NF004825">
    <property type="entry name" value="PRK06181.1"/>
    <property type="match status" value="1"/>
</dbReference>
<feature type="transmembrane region" description="Helical" evidence="5">
    <location>
        <begin position="17"/>
        <end position="39"/>
    </location>
</feature>
<dbReference type="InterPro" id="IPR036291">
    <property type="entry name" value="NAD(P)-bd_dom_sf"/>
</dbReference>
<dbReference type="PRINTS" id="PR00080">
    <property type="entry name" value="SDRFAMILY"/>
</dbReference>
<evidence type="ECO:0000313" key="7">
    <source>
        <dbReference type="Proteomes" id="UP000008820"/>
    </source>
</evidence>
<dbReference type="GO" id="GO:0016491">
    <property type="term" value="F:oxidoreductase activity"/>
    <property type="evidence" value="ECO:0007669"/>
    <property type="project" value="UniProtKB-KW"/>
</dbReference>
<dbReference type="AlphaFoldDB" id="A0A6I8U7P0"/>
<dbReference type="EnsemblMetazoa" id="AAEL024709-RA">
    <property type="protein sequence ID" value="AAEL024709-PA"/>
    <property type="gene ID" value="AAEL024709"/>
</dbReference>
<evidence type="ECO:0000256" key="2">
    <source>
        <dbReference type="ARBA" id="ARBA00023002"/>
    </source>
</evidence>
<evidence type="ECO:0000256" key="1">
    <source>
        <dbReference type="ARBA" id="ARBA00006484"/>
    </source>
</evidence>
<proteinExistence type="inferred from homology"/>
<evidence type="ECO:0000256" key="5">
    <source>
        <dbReference type="SAM" id="Phobius"/>
    </source>
</evidence>
<evidence type="ECO:0008006" key="8">
    <source>
        <dbReference type="Google" id="ProtNLM"/>
    </source>
</evidence>
<comment type="function">
    <text evidence="3">Putative oxidoreductase.</text>
</comment>
<dbReference type="InParanoid" id="A0A6I8U7P0"/>
<reference evidence="6 7" key="1">
    <citation type="submission" date="2017-06" db="EMBL/GenBank/DDBJ databases">
        <title>Aedes aegypti genome working group (AGWG) sequencing and assembly.</title>
        <authorList>
            <consortium name="Aedes aegypti Genome Working Group (AGWG)"/>
            <person name="Matthews B.J."/>
        </authorList>
    </citation>
    <scope>NUCLEOTIDE SEQUENCE [LARGE SCALE GENOMIC DNA]</scope>
    <source>
        <strain evidence="6 7">LVP_AGWG</strain>
    </source>
</reference>
<dbReference type="PROSITE" id="PS00061">
    <property type="entry name" value="ADH_SHORT"/>
    <property type="match status" value="1"/>
</dbReference>
<accession>A0A6I8U7P0</accession>
<keyword evidence="5" id="KW-0472">Membrane</keyword>
<keyword evidence="5" id="KW-0812">Transmembrane</keyword>
<evidence type="ECO:0000256" key="4">
    <source>
        <dbReference type="RuleBase" id="RU000363"/>
    </source>
</evidence>
<gene>
    <name evidence="6" type="primary">5576279</name>
</gene>
<dbReference type="SUPFAM" id="SSF51735">
    <property type="entry name" value="NAD(P)-binding Rossmann-fold domains"/>
    <property type="match status" value="1"/>
</dbReference>
<dbReference type="PANTHER" id="PTHR44196:SF1">
    <property type="entry name" value="DEHYDROGENASE_REDUCTASE SDR FAMILY MEMBER 7B"/>
    <property type="match status" value="1"/>
</dbReference>
<dbReference type="PANTHER" id="PTHR44196">
    <property type="entry name" value="DEHYDROGENASE/REDUCTASE SDR FAMILY MEMBER 7B"/>
    <property type="match status" value="1"/>
</dbReference>
<name>A0A6I8U7P0_AEDAE</name>
<dbReference type="InterPro" id="IPR002347">
    <property type="entry name" value="SDR_fam"/>
</dbReference>
<organism evidence="6 7">
    <name type="scientific">Aedes aegypti</name>
    <name type="common">Yellowfever mosquito</name>
    <name type="synonym">Culex aegypti</name>
    <dbReference type="NCBI Taxonomy" id="7159"/>
    <lineage>
        <taxon>Eukaryota</taxon>
        <taxon>Metazoa</taxon>
        <taxon>Ecdysozoa</taxon>
        <taxon>Arthropoda</taxon>
        <taxon>Hexapoda</taxon>
        <taxon>Insecta</taxon>
        <taxon>Pterygota</taxon>
        <taxon>Neoptera</taxon>
        <taxon>Endopterygota</taxon>
        <taxon>Diptera</taxon>
        <taxon>Nematocera</taxon>
        <taxon>Culicoidea</taxon>
        <taxon>Culicidae</taxon>
        <taxon>Culicinae</taxon>
        <taxon>Aedini</taxon>
        <taxon>Aedes</taxon>
        <taxon>Stegomyia</taxon>
    </lineage>
</organism>
<dbReference type="Gene3D" id="3.40.50.720">
    <property type="entry name" value="NAD(P)-binding Rossmann-like Domain"/>
    <property type="match status" value="1"/>
</dbReference>
<dbReference type="Pfam" id="PF00106">
    <property type="entry name" value="adh_short"/>
    <property type="match status" value="1"/>
</dbReference>
<protein>
    <recommendedName>
        <fullName evidence="8">Dehydrogenase/reductase SDR family protein 7-like</fullName>
    </recommendedName>
</protein>
<keyword evidence="7" id="KW-1185">Reference proteome</keyword>
<evidence type="ECO:0000256" key="3">
    <source>
        <dbReference type="ARBA" id="ARBA00037096"/>
    </source>
</evidence>
<dbReference type="GO" id="GO:0016020">
    <property type="term" value="C:membrane"/>
    <property type="evidence" value="ECO:0007669"/>
    <property type="project" value="TreeGrafter"/>
</dbReference>
<dbReference type="InterPro" id="IPR020904">
    <property type="entry name" value="Sc_DH/Rdtase_CS"/>
</dbReference>
<keyword evidence="5" id="KW-1133">Transmembrane helix</keyword>
<dbReference type="Proteomes" id="UP000008820">
    <property type="component" value="Chromosome 2"/>
</dbReference>
<dbReference type="FunCoup" id="A0A6I8U7P0">
    <property type="interactions" value="95"/>
</dbReference>
<comment type="similarity">
    <text evidence="1 4">Belongs to the short-chain dehydrogenases/reductases (SDR) family.</text>
</comment>
<keyword evidence="2" id="KW-0560">Oxidoreductase</keyword>
<dbReference type="PRINTS" id="PR00081">
    <property type="entry name" value="GDHRDH"/>
</dbReference>
<dbReference type="CDD" id="cd05332">
    <property type="entry name" value="11beta-HSD1_like_SDR_c"/>
    <property type="match status" value="1"/>
</dbReference>
<reference evidence="6" key="2">
    <citation type="submission" date="2020-05" db="UniProtKB">
        <authorList>
            <consortium name="EnsemblMetazoa"/>
        </authorList>
    </citation>
    <scope>IDENTIFICATION</scope>
    <source>
        <strain evidence="6">LVP_AGWG</strain>
    </source>
</reference>
<sequence>MKQLEESPALCRSEGNIFWWIMSTIWLPFTLPHLIFKVIGMIRERRYRECLPGKVVLITGASSGLGEALAHTFFLAGCKVVLAARRKDELERVRKDLLALHTTVVTHSPVVVPLDLSDINSLPNKVKEVLEIHGQIDILINNGGISVRSDCLSTALDVDIKVMLVNYFGTVALSKACLPSMIKRKEGRIVCVSSVQGKFSIPHRSAYGASKHALQAFCDSLRAEMAENNVRVTLVSPGYINTALSFNALTGTGKQYGKIDSTTASGSSPEKVAKLILKAVLRDEDDITIAPIAPRLAYWIRHLCPPLYFRIMASRAKKVDSSASKDD</sequence>
<dbReference type="EnsemblMetazoa" id="AAEL024709-RC">
    <property type="protein sequence ID" value="AAEL024709-PC"/>
    <property type="gene ID" value="AAEL024709"/>
</dbReference>
<evidence type="ECO:0000313" key="6">
    <source>
        <dbReference type="EnsemblMetazoa" id="AAEL024709-PA"/>
    </source>
</evidence>